<dbReference type="SMART" id="SM00450">
    <property type="entry name" value="RHOD"/>
    <property type="match status" value="1"/>
</dbReference>
<comment type="catalytic activity">
    <reaction evidence="5">
        <text>[molybdopterin-synthase sulfur-carrier protein]-C-terminal Gly-Gly + ATP + H(+) = [molybdopterin-synthase sulfur-carrier protein]-C-terminal Gly-Gly-AMP + diphosphate</text>
        <dbReference type="Rhea" id="RHEA:43616"/>
        <dbReference type="Rhea" id="RHEA-COMP:12159"/>
        <dbReference type="Rhea" id="RHEA-COMP:12202"/>
        <dbReference type="ChEBI" id="CHEBI:15378"/>
        <dbReference type="ChEBI" id="CHEBI:30616"/>
        <dbReference type="ChEBI" id="CHEBI:33019"/>
        <dbReference type="ChEBI" id="CHEBI:90618"/>
        <dbReference type="ChEBI" id="CHEBI:90778"/>
        <dbReference type="EC" id="2.7.7.80"/>
    </reaction>
</comment>
<keyword evidence="14" id="KW-0548">Nucleotidyltransferase</keyword>
<dbReference type="InterPro" id="IPR045886">
    <property type="entry name" value="ThiF/MoeB/HesA"/>
</dbReference>
<evidence type="ECO:0000313" key="15">
    <source>
        <dbReference type="Proteomes" id="UP000199548"/>
    </source>
</evidence>
<dbReference type="PROSITE" id="PS50206">
    <property type="entry name" value="RHODANESE_3"/>
    <property type="match status" value="1"/>
</dbReference>
<dbReference type="GO" id="GO:0008641">
    <property type="term" value="F:ubiquitin-like modifier activating enzyme activity"/>
    <property type="evidence" value="ECO:0007669"/>
    <property type="project" value="InterPro"/>
</dbReference>
<keyword evidence="15" id="KW-1185">Reference proteome</keyword>
<proteinExistence type="inferred from homology"/>
<evidence type="ECO:0000256" key="3">
    <source>
        <dbReference type="ARBA" id="ARBA00022741"/>
    </source>
</evidence>
<sequence>MSHLVRLLEQARRMVHEVDVATASLDATARVIIDCREPEESRTGVISGALCIPRGLLESKVERLVTDKGQSIVVYCASGIRSLLAAKTMHEMGYRQVVSLAGGIEAWKAAGGQLSQMHEDFQFDRERYLSQLKLPELGEAGQARLKRSRVLIIGAGGLGSPVALYLAAAGVGTLTLVDNDTVDKSNLQRQILHTTDRIGLAKVESAWIALRALNPDVKIDRLQRRFDFALAQRVVPDHDIVIDGTDNFATRYLVNRVCHRFGKRCVHGSVYQWQGQVAVFGGEGPCYECVFPVAPSGEMAPNCAEGGVLGAVTGVVGAAMASEALKLLCGIDGGLIGAMANFDLKSMDFVRLKLERDPHCKCCSMPREAAPMELPGTSVAACVVEGR</sequence>
<evidence type="ECO:0000256" key="6">
    <source>
        <dbReference type="ARBA" id="ARBA00055169"/>
    </source>
</evidence>
<name>A0A1I3WA84_9BURK</name>
<keyword evidence="4" id="KW-0067">ATP-binding</keyword>
<feature type="domain" description="Rhodanese" evidence="13">
    <location>
        <begin position="31"/>
        <end position="116"/>
    </location>
</feature>
<evidence type="ECO:0000256" key="5">
    <source>
        <dbReference type="ARBA" id="ARBA00052218"/>
    </source>
</evidence>
<dbReference type="InterPro" id="IPR036873">
    <property type="entry name" value="Rhodanese-like_dom_sf"/>
</dbReference>
<dbReference type="Pfam" id="PF00581">
    <property type="entry name" value="Rhodanese"/>
    <property type="match status" value="1"/>
</dbReference>
<evidence type="ECO:0000256" key="12">
    <source>
        <dbReference type="ARBA" id="ARBA00078531"/>
    </source>
</evidence>
<keyword evidence="3" id="KW-0547">Nucleotide-binding</keyword>
<dbReference type="GO" id="GO:0005524">
    <property type="term" value="F:ATP binding"/>
    <property type="evidence" value="ECO:0007669"/>
    <property type="project" value="UniProtKB-KW"/>
</dbReference>
<evidence type="ECO:0000256" key="8">
    <source>
        <dbReference type="ARBA" id="ARBA00066884"/>
    </source>
</evidence>
<dbReference type="Gene3D" id="3.40.50.720">
    <property type="entry name" value="NAD(P)-binding Rossmann-like Domain"/>
    <property type="match status" value="1"/>
</dbReference>
<dbReference type="GO" id="GO:0005829">
    <property type="term" value="C:cytosol"/>
    <property type="evidence" value="ECO:0007669"/>
    <property type="project" value="TreeGrafter"/>
</dbReference>
<evidence type="ECO:0000256" key="7">
    <source>
        <dbReference type="ARBA" id="ARBA00063809"/>
    </source>
</evidence>
<dbReference type="CDD" id="cd00757">
    <property type="entry name" value="ThiF_MoeB_HesA_family"/>
    <property type="match status" value="1"/>
</dbReference>
<dbReference type="AlphaFoldDB" id="A0A1I3WA84"/>
<dbReference type="EMBL" id="FOQU01000017">
    <property type="protein sequence ID" value="SFK04310.1"/>
    <property type="molecule type" value="Genomic_DNA"/>
</dbReference>
<dbReference type="EC" id="2.7.7.80" evidence="8"/>
<dbReference type="GO" id="GO:0004792">
    <property type="term" value="F:thiosulfate-cyanide sulfurtransferase activity"/>
    <property type="evidence" value="ECO:0007669"/>
    <property type="project" value="TreeGrafter"/>
</dbReference>
<dbReference type="STRING" id="420953.SAMN05192543_11731"/>
<protein>
    <recommendedName>
        <fullName evidence="9">Molybdopterin-synthase adenylyltransferase</fullName>
        <ecNumber evidence="8">2.7.7.80</ecNumber>
    </recommendedName>
    <alternativeName>
        <fullName evidence="12">MoaD protein adenylase</fullName>
    </alternativeName>
    <alternativeName>
        <fullName evidence="10">Molybdopterin-converting factor subunit 1 adenylase</fullName>
    </alternativeName>
    <alternativeName>
        <fullName evidence="11">Sulfur carrier protein MoaD adenylyltransferase</fullName>
    </alternativeName>
</protein>
<comment type="subunit">
    <text evidence="7">Homodimer. Forms a stable heterotetrameric complex of 2 MoeB and 2 MoaD during adenylation of MoaD.</text>
</comment>
<evidence type="ECO:0000259" key="13">
    <source>
        <dbReference type="PROSITE" id="PS50206"/>
    </source>
</evidence>
<dbReference type="Proteomes" id="UP000199548">
    <property type="component" value="Unassembled WGS sequence"/>
</dbReference>
<comment type="similarity">
    <text evidence="1">Belongs to the HesA/MoeB/ThiF family.</text>
</comment>
<evidence type="ECO:0000256" key="2">
    <source>
        <dbReference type="ARBA" id="ARBA00022679"/>
    </source>
</evidence>
<dbReference type="InterPro" id="IPR001763">
    <property type="entry name" value="Rhodanese-like_dom"/>
</dbReference>
<evidence type="ECO:0000256" key="1">
    <source>
        <dbReference type="ARBA" id="ARBA00009919"/>
    </source>
</evidence>
<dbReference type="Pfam" id="PF00899">
    <property type="entry name" value="ThiF"/>
    <property type="match status" value="1"/>
</dbReference>
<dbReference type="GO" id="GO:0008146">
    <property type="term" value="F:sulfotransferase activity"/>
    <property type="evidence" value="ECO:0007669"/>
    <property type="project" value="TreeGrafter"/>
</dbReference>
<dbReference type="PANTHER" id="PTHR10953">
    <property type="entry name" value="UBIQUITIN-ACTIVATING ENZYME E1"/>
    <property type="match status" value="1"/>
</dbReference>
<dbReference type="Gene3D" id="3.40.250.10">
    <property type="entry name" value="Rhodanese-like domain"/>
    <property type="match status" value="1"/>
</dbReference>
<organism evidence="14 15">
    <name type="scientific">Paraburkholderia megapolitana</name>
    <dbReference type="NCBI Taxonomy" id="420953"/>
    <lineage>
        <taxon>Bacteria</taxon>
        <taxon>Pseudomonadati</taxon>
        <taxon>Pseudomonadota</taxon>
        <taxon>Betaproteobacteria</taxon>
        <taxon>Burkholderiales</taxon>
        <taxon>Burkholderiaceae</taxon>
        <taxon>Paraburkholderia</taxon>
    </lineage>
</organism>
<evidence type="ECO:0000256" key="11">
    <source>
        <dbReference type="ARBA" id="ARBA00075328"/>
    </source>
</evidence>
<reference evidence="14 15" key="1">
    <citation type="submission" date="2016-10" db="EMBL/GenBank/DDBJ databases">
        <authorList>
            <person name="de Groot N.N."/>
        </authorList>
    </citation>
    <scope>NUCLEOTIDE SEQUENCE [LARGE SCALE GENOMIC DNA]</scope>
    <source>
        <strain evidence="14 15">LMG 23650</strain>
    </source>
</reference>
<dbReference type="SUPFAM" id="SSF52821">
    <property type="entry name" value="Rhodanese/Cell cycle control phosphatase"/>
    <property type="match status" value="1"/>
</dbReference>
<evidence type="ECO:0000313" key="14">
    <source>
        <dbReference type="EMBL" id="SFK04310.1"/>
    </source>
</evidence>
<dbReference type="OrthoDB" id="9804286at2"/>
<dbReference type="FunFam" id="3.40.50.720:FF:000033">
    <property type="entry name" value="Adenylyltransferase and sulfurtransferase MOCS3"/>
    <property type="match status" value="1"/>
</dbReference>
<dbReference type="InterPro" id="IPR035985">
    <property type="entry name" value="Ubiquitin-activating_enz"/>
</dbReference>
<dbReference type="PANTHER" id="PTHR10953:SF102">
    <property type="entry name" value="ADENYLYLTRANSFERASE AND SULFURTRANSFERASE MOCS3"/>
    <property type="match status" value="1"/>
</dbReference>
<comment type="function">
    <text evidence="6">Catalyzes the adenylation by ATP of the carboxyl group of the C-terminal glycine of sulfur carrier protein MoaD.</text>
</comment>
<keyword evidence="2 14" id="KW-0808">Transferase</keyword>
<dbReference type="GO" id="GO:0061605">
    <property type="term" value="F:molybdopterin-synthase adenylyltransferase activity"/>
    <property type="evidence" value="ECO:0007669"/>
    <property type="project" value="UniProtKB-EC"/>
</dbReference>
<dbReference type="InterPro" id="IPR000594">
    <property type="entry name" value="ThiF_NAD_FAD-bd"/>
</dbReference>
<gene>
    <name evidence="14" type="ORF">SAMN05192543_11731</name>
</gene>
<evidence type="ECO:0000256" key="4">
    <source>
        <dbReference type="ARBA" id="ARBA00022840"/>
    </source>
</evidence>
<evidence type="ECO:0000256" key="9">
    <source>
        <dbReference type="ARBA" id="ARBA00073635"/>
    </source>
</evidence>
<dbReference type="RefSeq" id="WP_091020558.1">
    <property type="nucleotide sequence ID" value="NZ_CP041744.1"/>
</dbReference>
<accession>A0A1I3WA84</accession>
<evidence type="ECO:0000256" key="10">
    <source>
        <dbReference type="ARBA" id="ARBA00075110"/>
    </source>
</evidence>
<dbReference type="SUPFAM" id="SSF69572">
    <property type="entry name" value="Activating enzymes of the ubiquitin-like proteins"/>
    <property type="match status" value="1"/>
</dbReference>